<keyword evidence="3" id="KW-0597">Phosphoprotein</keyword>
<keyword evidence="5" id="KW-0418">Kinase</keyword>
<evidence type="ECO:0000256" key="5">
    <source>
        <dbReference type="ARBA" id="ARBA00022777"/>
    </source>
</evidence>
<name>A0A7U5BFQ7_9SPHN</name>
<feature type="transmembrane region" description="Helical" evidence="6">
    <location>
        <begin position="176"/>
        <end position="199"/>
    </location>
</feature>
<accession>A0A7U5BFQ7</accession>
<evidence type="ECO:0000256" key="2">
    <source>
        <dbReference type="ARBA" id="ARBA00012438"/>
    </source>
</evidence>
<evidence type="ECO:0000256" key="1">
    <source>
        <dbReference type="ARBA" id="ARBA00000085"/>
    </source>
</evidence>
<feature type="domain" description="PAC" evidence="9">
    <location>
        <begin position="464"/>
        <end position="516"/>
    </location>
</feature>
<dbReference type="PANTHER" id="PTHR43304:SF1">
    <property type="entry name" value="PAC DOMAIN-CONTAINING PROTEIN"/>
    <property type="match status" value="1"/>
</dbReference>
<dbReference type="InterPro" id="IPR005467">
    <property type="entry name" value="His_kinase_dom"/>
</dbReference>
<evidence type="ECO:0000259" key="9">
    <source>
        <dbReference type="PROSITE" id="PS50113"/>
    </source>
</evidence>
<feature type="domain" description="Histidine kinase" evidence="7">
    <location>
        <begin position="663"/>
        <end position="880"/>
    </location>
</feature>
<feature type="transmembrane region" description="Helical" evidence="6">
    <location>
        <begin position="69"/>
        <end position="89"/>
    </location>
</feature>
<evidence type="ECO:0000256" key="6">
    <source>
        <dbReference type="SAM" id="Phobius"/>
    </source>
</evidence>
<feature type="domain" description="PAS" evidence="8">
    <location>
        <begin position="270"/>
        <end position="314"/>
    </location>
</feature>
<dbReference type="SMART" id="SM00091">
    <property type="entry name" value="PAS"/>
    <property type="match status" value="3"/>
</dbReference>
<dbReference type="InterPro" id="IPR001610">
    <property type="entry name" value="PAC"/>
</dbReference>
<proteinExistence type="predicted"/>
<protein>
    <recommendedName>
        <fullName evidence="2">histidine kinase</fullName>
        <ecNumber evidence="2">2.7.13.3</ecNumber>
    </recommendedName>
</protein>
<reference evidence="10 11" key="1">
    <citation type="journal article" date="2015" name="Int. J. Syst. Evol. Microbiol.">
        <title>Sphingomonas hengshuiensis sp. nov., isolated from lake wetland.</title>
        <authorList>
            <person name="Wei S."/>
            <person name="Wang T."/>
            <person name="Liu H."/>
            <person name="Zhang C."/>
            <person name="Guo J."/>
            <person name="Wang Q."/>
            <person name="Liang K."/>
            <person name="Zhang Z."/>
        </authorList>
    </citation>
    <scope>NUCLEOTIDE SEQUENCE [LARGE SCALE GENOMIC DNA]</scope>
    <source>
        <strain evidence="10 11">WHSC-8</strain>
    </source>
</reference>
<dbReference type="SMART" id="SM00086">
    <property type="entry name" value="PAC"/>
    <property type="match status" value="2"/>
</dbReference>
<feature type="transmembrane region" description="Helical" evidence="6">
    <location>
        <begin position="243"/>
        <end position="261"/>
    </location>
</feature>
<dbReference type="InterPro" id="IPR035965">
    <property type="entry name" value="PAS-like_dom_sf"/>
</dbReference>
<dbReference type="Pfam" id="PF13426">
    <property type="entry name" value="PAS_9"/>
    <property type="match status" value="1"/>
</dbReference>
<dbReference type="CDD" id="cd00130">
    <property type="entry name" value="PAS"/>
    <property type="match status" value="2"/>
</dbReference>
<keyword evidence="11" id="KW-1185">Reference proteome</keyword>
<sequence length="883" mass="97138">MAAGFVAIASVSSMSALLGWIFDVPSLREYGFDGRPIWPWTAIGYSTLALAFLAAILRRQILATMLWSIPLSLGILSAIQTLGGIDLGIDQWLFGDMVRAYPVPHPGRPGTNPTTILLLLSLAGFAAMTRQPRDSDVRGLVATATLGLAGTVALLLLFSLRTYGAAEHHPPAPSSFVTIFALASAFIVINSDFSWVGLLSLGHKDRRMLRIMLPAVLLMPVVPSLIEALLMRAELMDEVSRELVVAVLNVLIVGMVLYWAVTRIAKGQSALIELSEAMEHATVAMTTTDGRITHWSRGCEALYGWSSEEALGRNKYALLNARCEDVQHGLPKRPIAGPLQLVERRRDGREIWVIEHSHVVSTPDRAPAIVLSINDVTQRVAAVRALSESEERLAMAVAAHQLGIFEWEVTSGRLEWSPGTEQRLGLEPGSINSFETWRAQVEPEDVQSLLETVARAVQNRADSFSWRYRFTQSRTGVRTVEGSSRAFYDIDGNLIRTVGIILDVTEQHEREAALRRREAQLRSILQTVPDAMIVVDEQATILQFSTAAEAVWGYRAPDVLGQRATMLIPAEERETRLVEFNTFLARGDSTVGDLITATAEAANGHRFPVEMRTGVARVDGKLLITIFVRDLSQQLATEERLSELSAEIAHVSRQSAMSELAADLAHELNQPLSATSNFLAAARILLERGEAVERVTDLLRMGSEQTQRAGEIIRRMRAFMARGEVEIRAESLERTVRDAVELVMVGTGQLQIRVAYTFDPDIRHVFADRIQVQQVLVNLMRNSMEALRHAPRAERLITIATRKLDDALAEVEVSDNGPGIPAKVLDQLFSRFTTTKGPSGGMGIGLSISKRIIEAHGGTLSAENRPEGGASFRFTLPLVEEDE</sequence>
<organism evidence="10 11">
    <name type="scientific">Sphingomonas hengshuiensis</name>
    <dbReference type="NCBI Taxonomy" id="1609977"/>
    <lineage>
        <taxon>Bacteria</taxon>
        <taxon>Pseudomonadati</taxon>
        <taxon>Pseudomonadota</taxon>
        <taxon>Alphaproteobacteria</taxon>
        <taxon>Sphingomonadales</taxon>
        <taxon>Sphingomonadaceae</taxon>
        <taxon>Sphingomonas</taxon>
    </lineage>
</organism>
<dbReference type="Proteomes" id="UP000032300">
    <property type="component" value="Chromosome"/>
</dbReference>
<dbReference type="SMART" id="SM00388">
    <property type="entry name" value="HisKA"/>
    <property type="match status" value="1"/>
</dbReference>
<keyword evidence="6" id="KW-0812">Transmembrane</keyword>
<dbReference type="PANTHER" id="PTHR43304">
    <property type="entry name" value="PHYTOCHROME-LIKE PROTEIN CPH1"/>
    <property type="match status" value="1"/>
</dbReference>
<dbReference type="Gene3D" id="3.30.565.10">
    <property type="entry name" value="Histidine kinase-like ATPase, C-terminal domain"/>
    <property type="match status" value="1"/>
</dbReference>
<dbReference type="EMBL" id="CP010836">
    <property type="protein sequence ID" value="AJP74440.1"/>
    <property type="molecule type" value="Genomic_DNA"/>
</dbReference>
<dbReference type="Gene3D" id="3.30.450.20">
    <property type="entry name" value="PAS domain"/>
    <property type="match status" value="3"/>
</dbReference>
<dbReference type="InterPro" id="IPR013767">
    <property type="entry name" value="PAS_fold"/>
</dbReference>
<dbReference type="KEGG" id="sphi:TS85_10850"/>
<dbReference type="EC" id="2.7.13.3" evidence="2"/>
<evidence type="ECO:0000313" key="11">
    <source>
        <dbReference type="Proteomes" id="UP000032300"/>
    </source>
</evidence>
<dbReference type="GO" id="GO:0006355">
    <property type="term" value="P:regulation of DNA-templated transcription"/>
    <property type="evidence" value="ECO:0007669"/>
    <property type="project" value="InterPro"/>
</dbReference>
<dbReference type="Pfam" id="PF00512">
    <property type="entry name" value="HisKA"/>
    <property type="match status" value="1"/>
</dbReference>
<evidence type="ECO:0000259" key="7">
    <source>
        <dbReference type="PROSITE" id="PS50109"/>
    </source>
</evidence>
<dbReference type="InterPro" id="IPR013655">
    <property type="entry name" value="PAS_fold_3"/>
</dbReference>
<dbReference type="InterPro" id="IPR036097">
    <property type="entry name" value="HisK_dim/P_sf"/>
</dbReference>
<evidence type="ECO:0000259" key="8">
    <source>
        <dbReference type="PROSITE" id="PS50112"/>
    </source>
</evidence>
<dbReference type="AlphaFoldDB" id="A0A7U5BFQ7"/>
<dbReference type="InterPro" id="IPR000014">
    <property type="entry name" value="PAS"/>
</dbReference>
<dbReference type="InterPro" id="IPR000700">
    <property type="entry name" value="PAS-assoc_C"/>
</dbReference>
<feature type="transmembrane region" description="Helical" evidence="6">
    <location>
        <begin position="140"/>
        <end position="164"/>
    </location>
</feature>
<dbReference type="InterPro" id="IPR036890">
    <property type="entry name" value="HATPase_C_sf"/>
</dbReference>
<feature type="transmembrane region" description="Helical" evidence="6">
    <location>
        <begin position="211"/>
        <end position="231"/>
    </location>
</feature>
<dbReference type="NCBIfam" id="TIGR00229">
    <property type="entry name" value="sensory_box"/>
    <property type="match status" value="2"/>
</dbReference>
<reference evidence="10 11" key="2">
    <citation type="submission" date="2015-02" db="EMBL/GenBank/DDBJ databases">
        <title>The complete genome of Sphingomonas hengshuiensis sp. WHSC-8 isolated from soil of Hengshui Lake.</title>
        <authorList>
            <person name="Wei S."/>
            <person name="Guo J."/>
            <person name="Su C."/>
            <person name="Wu R."/>
            <person name="Zhang Z."/>
            <person name="Liang K."/>
            <person name="Li H."/>
            <person name="Wang T."/>
            <person name="Liu H."/>
            <person name="Zhang C."/>
            <person name="Li Z."/>
            <person name="Wang Q."/>
            <person name="Meng J."/>
        </authorList>
    </citation>
    <scope>NUCLEOTIDE SEQUENCE [LARGE SCALE GENOMIC DNA]</scope>
    <source>
        <strain evidence="10 11">WHSC-8</strain>
    </source>
</reference>
<dbReference type="InterPro" id="IPR004358">
    <property type="entry name" value="Sig_transdc_His_kin-like_C"/>
</dbReference>
<dbReference type="PROSITE" id="PS50109">
    <property type="entry name" value="HIS_KIN"/>
    <property type="match status" value="1"/>
</dbReference>
<dbReference type="PROSITE" id="PS50113">
    <property type="entry name" value="PAC"/>
    <property type="match status" value="1"/>
</dbReference>
<dbReference type="GO" id="GO:0000155">
    <property type="term" value="F:phosphorelay sensor kinase activity"/>
    <property type="evidence" value="ECO:0007669"/>
    <property type="project" value="InterPro"/>
</dbReference>
<keyword evidence="6" id="KW-0472">Membrane</keyword>
<keyword evidence="4" id="KW-0808">Transferase</keyword>
<dbReference type="PRINTS" id="PR00344">
    <property type="entry name" value="BCTRLSENSOR"/>
</dbReference>
<dbReference type="InterPro" id="IPR003594">
    <property type="entry name" value="HATPase_dom"/>
</dbReference>
<dbReference type="Pfam" id="PF08447">
    <property type="entry name" value="PAS_3"/>
    <property type="match status" value="1"/>
</dbReference>
<dbReference type="SUPFAM" id="SSF55785">
    <property type="entry name" value="PYP-like sensor domain (PAS domain)"/>
    <property type="match status" value="3"/>
</dbReference>
<dbReference type="Gene3D" id="1.10.287.130">
    <property type="match status" value="1"/>
</dbReference>
<feature type="domain" description="PAS" evidence="8">
    <location>
        <begin position="517"/>
        <end position="587"/>
    </location>
</feature>
<dbReference type="Pfam" id="PF02518">
    <property type="entry name" value="HATPase_c"/>
    <property type="match status" value="1"/>
</dbReference>
<evidence type="ECO:0000256" key="3">
    <source>
        <dbReference type="ARBA" id="ARBA00022553"/>
    </source>
</evidence>
<comment type="catalytic activity">
    <reaction evidence="1">
        <text>ATP + protein L-histidine = ADP + protein N-phospho-L-histidine.</text>
        <dbReference type="EC" id="2.7.13.3"/>
    </reaction>
</comment>
<dbReference type="InterPro" id="IPR052162">
    <property type="entry name" value="Sensor_kinase/Photoreceptor"/>
</dbReference>
<dbReference type="Pfam" id="PF00989">
    <property type="entry name" value="PAS"/>
    <property type="match status" value="1"/>
</dbReference>
<feature type="domain" description="PAS" evidence="8">
    <location>
        <begin position="389"/>
        <end position="460"/>
    </location>
</feature>
<evidence type="ECO:0000256" key="4">
    <source>
        <dbReference type="ARBA" id="ARBA00022679"/>
    </source>
</evidence>
<dbReference type="PROSITE" id="PS50112">
    <property type="entry name" value="PAS"/>
    <property type="match status" value="3"/>
</dbReference>
<dbReference type="SMART" id="SM00387">
    <property type="entry name" value="HATPase_c"/>
    <property type="match status" value="1"/>
</dbReference>
<gene>
    <name evidence="10" type="ORF">TS85_10850</name>
</gene>
<feature type="transmembrane region" description="Helical" evidence="6">
    <location>
        <begin position="37"/>
        <end position="57"/>
    </location>
</feature>
<dbReference type="InterPro" id="IPR003661">
    <property type="entry name" value="HisK_dim/P_dom"/>
</dbReference>
<dbReference type="SUPFAM" id="SSF55874">
    <property type="entry name" value="ATPase domain of HSP90 chaperone/DNA topoisomerase II/histidine kinase"/>
    <property type="match status" value="1"/>
</dbReference>
<dbReference type="CDD" id="cd00082">
    <property type="entry name" value="HisKA"/>
    <property type="match status" value="1"/>
</dbReference>
<keyword evidence="6" id="KW-1133">Transmembrane helix</keyword>
<evidence type="ECO:0000313" key="10">
    <source>
        <dbReference type="EMBL" id="AJP74440.1"/>
    </source>
</evidence>
<dbReference type="SUPFAM" id="SSF47384">
    <property type="entry name" value="Homodimeric domain of signal transducing histidine kinase"/>
    <property type="match status" value="1"/>
</dbReference>